<feature type="region of interest" description="Disordered" evidence="2">
    <location>
        <begin position="29"/>
        <end position="70"/>
    </location>
</feature>
<dbReference type="CDD" id="cd00156">
    <property type="entry name" value="REC"/>
    <property type="match status" value="1"/>
</dbReference>
<keyword evidence="1" id="KW-0597">Phosphoprotein</keyword>
<name>A0A3S2UZW7_9BURK</name>
<dbReference type="AlphaFoldDB" id="A0A3S2UZW7"/>
<evidence type="ECO:0000256" key="2">
    <source>
        <dbReference type="SAM" id="MobiDB-lite"/>
    </source>
</evidence>
<dbReference type="Pfam" id="PF00072">
    <property type="entry name" value="Response_reg"/>
    <property type="match status" value="1"/>
</dbReference>
<dbReference type="PROSITE" id="PS50110">
    <property type="entry name" value="RESPONSE_REGULATORY"/>
    <property type="match status" value="1"/>
</dbReference>
<organism evidence="4 5">
    <name type="scientific">Inhella crocodyli</name>
    <dbReference type="NCBI Taxonomy" id="2499851"/>
    <lineage>
        <taxon>Bacteria</taxon>
        <taxon>Pseudomonadati</taxon>
        <taxon>Pseudomonadota</taxon>
        <taxon>Betaproteobacteria</taxon>
        <taxon>Burkholderiales</taxon>
        <taxon>Sphaerotilaceae</taxon>
        <taxon>Inhella</taxon>
    </lineage>
</organism>
<comment type="caution">
    <text evidence="4">The sequence shown here is derived from an EMBL/GenBank/DDBJ whole genome shotgun (WGS) entry which is preliminary data.</text>
</comment>
<feature type="modified residue" description="4-aspartylphosphate" evidence="1">
    <location>
        <position position="171"/>
    </location>
</feature>
<sequence>MRCSRSSSIMPCEASARWSNIDWAARRSTSSRSAGRLGAGAGRKTGANGIRGRLEPQETPDAIGTEPRPQSRYNRGIATWIRTMASAPPLPTEADELLLLDEDAPCAEPSGPAPWRLLVVDDEPSVLEVTQMVLGQHQCGGRPLSLTLAQSAAEARSILAQDPDYALALVDVVMETENAGLDLVDHIRHDLHLDALRIIVRTGQPGLMNKQTVLSRWGVDDFWLKTEQNATTLRQSICAALRPPNTPHPPCHA</sequence>
<evidence type="ECO:0000313" key="4">
    <source>
        <dbReference type="EMBL" id="RVT84863.1"/>
    </source>
</evidence>
<dbReference type="OrthoDB" id="9787688at2"/>
<reference evidence="4 5" key="1">
    <citation type="submission" date="2019-01" db="EMBL/GenBank/DDBJ databases">
        <authorList>
            <person name="Chen W.-M."/>
        </authorList>
    </citation>
    <scope>NUCLEOTIDE SEQUENCE [LARGE SCALE GENOMIC DNA]</scope>
    <source>
        <strain evidence="4 5">CCP-18</strain>
    </source>
</reference>
<evidence type="ECO:0000259" key="3">
    <source>
        <dbReference type="PROSITE" id="PS50110"/>
    </source>
</evidence>
<dbReference type="GO" id="GO:0000160">
    <property type="term" value="P:phosphorelay signal transduction system"/>
    <property type="evidence" value="ECO:0007669"/>
    <property type="project" value="InterPro"/>
</dbReference>
<dbReference type="InterPro" id="IPR011006">
    <property type="entry name" value="CheY-like_superfamily"/>
</dbReference>
<feature type="domain" description="Response regulatory" evidence="3">
    <location>
        <begin position="116"/>
        <end position="240"/>
    </location>
</feature>
<proteinExistence type="predicted"/>
<dbReference type="Gene3D" id="3.40.50.2300">
    <property type="match status" value="1"/>
</dbReference>
<protein>
    <submittedName>
        <fullName evidence="4">Response regulator</fullName>
    </submittedName>
</protein>
<dbReference type="SUPFAM" id="SSF52172">
    <property type="entry name" value="CheY-like"/>
    <property type="match status" value="1"/>
</dbReference>
<gene>
    <name evidence="4" type="ORF">EOD73_12100</name>
</gene>
<evidence type="ECO:0000256" key="1">
    <source>
        <dbReference type="PROSITE-ProRule" id="PRU00169"/>
    </source>
</evidence>
<keyword evidence="5" id="KW-1185">Reference proteome</keyword>
<dbReference type="Proteomes" id="UP000288587">
    <property type="component" value="Unassembled WGS sequence"/>
</dbReference>
<accession>A0A3S2UZW7</accession>
<dbReference type="EMBL" id="SACM01000003">
    <property type="protein sequence ID" value="RVT84863.1"/>
    <property type="molecule type" value="Genomic_DNA"/>
</dbReference>
<dbReference type="InterPro" id="IPR001789">
    <property type="entry name" value="Sig_transdc_resp-reg_receiver"/>
</dbReference>
<dbReference type="SMART" id="SM00448">
    <property type="entry name" value="REC"/>
    <property type="match status" value="1"/>
</dbReference>
<evidence type="ECO:0000313" key="5">
    <source>
        <dbReference type="Proteomes" id="UP000288587"/>
    </source>
</evidence>